<reference evidence="5" key="1">
    <citation type="submission" date="2021-01" db="EMBL/GenBank/DDBJ databases">
        <title>Whole genome shotgun sequence of Actinoplanes siamensis NBRC 109076.</title>
        <authorList>
            <person name="Komaki H."/>
            <person name="Tamura T."/>
        </authorList>
    </citation>
    <scope>NUCLEOTIDE SEQUENCE</scope>
    <source>
        <strain evidence="5">NBRC 109076</strain>
    </source>
</reference>
<dbReference type="RefSeq" id="WP_203679728.1">
    <property type="nucleotide sequence ID" value="NZ_BOMW01000024.1"/>
</dbReference>
<name>A0A919TKI1_9ACTN</name>
<protein>
    <recommendedName>
        <fullName evidence="7">Anti-sigma regulatory factor (Ser/Thr protein kinase)</fullName>
    </recommendedName>
</protein>
<evidence type="ECO:0000256" key="1">
    <source>
        <dbReference type="ARBA" id="ARBA00022527"/>
    </source>
</evidence>
<evidence type="ECO:0000313" key="5">
    <source>
        <dbReference type="EMBL" id="GIF05185.1"/>
    </source>
</evidence>
<keyword evidence="1" id="KW-0808">Transferase</keyword>
<sequence length="320" mass="34210">MRTGAAAGHRGYFHEALCYDSDERLLAVALPFLLGAIAAGEPAVVALGERNTGLLRAVLPADAPITFLSGDAMYTRPASAIRAYRKMLSDFAAGGAGQIRVIGEIPPEAFGATWDWWARYESAVNHAYDEFPLWSMCVYDTRRTPAPVLADVLRTHPRSALPDDRHVRNADYTEPVVYLSGSRPPAPDPVQRAEPLADLTGPTPAQARDAVRAADRGVLPPADVDDLMMSVSETVANAHRHGRAPVRVRLWSGADRIVVAVTDGGPGPKDPFAGLLPSGDGSDGGLGLWIVHQSCSHVALYRQPGEFTIRLTAGNPHSGN</sequence>
<proteinExistence type="predicted"/>
<dbReference type="InterPro" id="IPR025847">
    <property type="entry name" value="MEDS_domain"/>
</dbReference>
<dbReference type="Gene3D" id="3.30.565.10">
    <property type="entry name" value="Histidine kinase-like ATPase, C-terminal domain"/>
    <property type="match status" value="1"/>
</dbReference>
<dbReference type="GO" id="GO:0004674">
    <property type="term" value="F:protein serine/threonine kinase activity"/>
    <property type="evidence" value="ECO:0007669"/>
    <property type="project" value="UniProtKB-KW"/>
</dbReference>
<dbReference type="Pfam" id="PF14417">
    <property type="entry name" value="MEDS"/>
    <property type="match status" value="1"/>
</dbReference>
<feature type="region of interest" description="Disordered" evidence="2">
    <location>
        <begin position="180"/>
        <end position="203"/>
    </location>
</feature>
<feature type="domain" description="MEDS" evidence="4">
    <location>
        <begin position="14"/>
        <end position="157"/>
    </location>
</feature>
<evidence type="ECO:0000256" key="2">
    <source>
        <dbReference type="SAM" id="MobiDB-lite"/>
    </source>
</evidence>
<organism evidence="5 6">
    <name type="scientific">Actinoplanes siamensis</name>
    <dbReference type="NCBI Taxonomy" id="1223317"/>
    <lineage>
        <taxon>Bacteria</taxon>
        <taxon>Bacillati</taxon>
        <taxon>Actinomycetota</taxon>
        <taxon>Actinomycetes</taxon>
        <taxon>Micromonosporales</taxon>
        <taxon>Micromonosporaceae</taxon>
        <taxon>Actinoplanes</taxon>
    </lineage>
</organism>
<dbReference type="PANTHER" id="PTHR35526:SF3">
    <property type="entry name" value="ANTI-SIGMA-F FACTOR RSBW"/>
    <property type="match status" value="1"/>
</dbReference>
<dbReference type="InterPro" id="IPR036890">
    <property type="entry name" value="HATPase_C_sf"/>
</dbReference>
<dbReference type="InterPro" id="IPR050267">
    <property type="entry name" value="Anti-sigma-factor_SerPK"/>
</dbReference>
<evidence type="ECO:0000259" key="4">
    <source>
        <dbReference type="Pfam" id="PF14417"/>
    </source>
</evidence>
<dbReference type="Proteomes" id="UP000629619">
    <property type="component" value="Unassembled WGS sequence"/>
</dbReference>
<dbReference type="Pfam" id="PF13581">
    <property type="entry name" value="HATPase_c_2"/>
    <property type="match status" value="1"/>
</dbReference>
<evidence type="ECO:0008006" key="7">
    <source>
        <dbReference type="Google" id="ProtNLM"/>
    </source>
</evidence>
<dbReference type="CDD" id="cd16936">
    <property type="entry name" value="HATPase_RsbW-like"/>
    <property type="match status" value="1"/>
</dbReference>
<dbReference type="EMBL" id="BOMW01000024">
    <property type="protein sequence ID" value="GIF05185.1"/>
    <property type="molecule type" value="Genomic_DNA"/>
</dbReference>
<gene>
    <name evidence="5" type="ORF">Asi03nite_27230</name>
</gene>
<evidence type="ECO:0000313" key="6">
    <source>
        <dbReference type="Proteomes" id="UP000629619"/>
    </source>
</evidence>
<accession>A0A919TKI1</accession>
<dbReference type="NCBIfam" id="NF041045">
    <property type="entry name" value="RsbA_anti_sig"/>
    <property type="match status" value="1"/>
</dbReference>
<evidence type="ECO:0000259" key="3">
    <source>
        <dbReference type="Pfam" id="PF13581"/>
    </source>
</evidence>
<dbReference type="InterPro" id="IPR047718">
    <property type="entry name" value="RsbA-like_anti_sig"/>
</dbReference>
<dbReference type="AlphaFoldDB" id="A0A919TKI1"/>
<keyword evidence="6" id="KW-1185">Reference proteome</keyword>
<comment type="caution">
    <text evidence="5">The sequence shown here is derived from an EMBL/GenBank/DDBJ whole genome shotgun (WGS) entry which is preliminary data.</text>
</comment>
<feature type="domain" description="Histidine kinase/HSP90-like ATPase" evidence="3">
    <location>
        <begin position="206"/>
        <end position="312"/>
    </location>
</feature>
<dbReference type="SUPFAM" id="SSF55874">
    <property type="entry name" value="ATPase domain of HSP90 chaperone/DNA topoisomerase II/histidine kinase"/>
    <property type="match status" value="1"/>
</dbReference>
<dbReference type="InterPro" id="IPR003594">
    <property type="entry name" value="HATPase_dom"/>
</dbReference>
<keyword evidence="1" id="KW-0723">Serine/threonine-protein kinase</keyword>
<keyword evidence="1" id="KW-0418">Kinase</keyword>
<dbReference type="PANTHER" id="PTHR35526">
    <property type="entry name" value="ANTI-SIGMA-F FACTOR RSBW-RELATED"/>
    <property type="match status" value="1"/>
</dbReference>